<reference evidence="3 4" key="1">
    <citation type="journal article" date="2018" name="BMC Genomics">
        <title>Genomic evidence for intraspecific hybridization in a clonal and extremely halotolerant yeast.</title>
        <authorList>
            <person name="Gostincar C."/>
            <person name="Stajich J.E."/>
            <person name="Zupancic J."/>
            <person name="Zalar P."/>
            <person name="Gunde-Cimerman N."/>
        </authorList>
    </citation>
    <scope>NUCLEOTIDE SEQUENCE [LARGE SCALE GENOMIC DNA]</scope>
    <source>
        <strain evidence="3 4">EXF-151</strain>
    </source>
</reference>
<keyword evidence="1" id="KW-0732">Signal</keyword>
<sequence length="207" mass="22187">MRFHASTILAAALAAGSAKAQDCLNDNAAGTLATKFGLLISNYSHELADKTIYPDFVDYSGNAPARSILESQETPLSLLSHIHADLAAATVESVNTLINSGGNAPVPLLNPTFTSREEFKIASAMQPPVPFEVQNIWYNCDTVTVRWLSAQKPLPVVGISVLHTTCSENPASPVPYQIDQIWAEFDSGAWLVNLGILKPAAANLVDR</sequence>
<name>A0A3M7C4B3_HORWE</name>
<evidence type="ECO:0000259" key="2">
    <source>
        <dbReference type="Pfam" id="PF26534"/>
    </source>
</evidence>
<dbReference type="OrthoDB" id="5596743at2759"/>
<dbReference type="InterPro" id="IPR058645">
    <property type="entry name" value="NTF2-like_dom_7"/>
</dbReference>
<evidence type="ECO:0000313" key="4">
    <source>
        <dbReference type="Proteomes" id="UP000270230"/>
    </source>
</evidence>
<evidence type="ECO:0000256" key="1">
    <source>
        <dbReference type="SAM" id="SignalP"/>
    </source>
</evidence>
<accession>A0A3M7C4B3</accession>
<feature type="signal peptide" evidence="1">
    <location>
        <begin position="1"/>
        <end position="20"/>
    </location>
</feature>
<comment type="caution">
    <text evidence="3">The sequence shown here is derived from an EMBL/GenBank/DDBJ whole genome shotgun (WGS) entry which is preliminary data.</text>
</comment>
<proteinExistence type="predicted"/>
<evidence type="ECO:0000313" key="3">
    <source>
        <dbReference type="EMBL" id="RMY46865.1"/>
    </source>
</evidence>
<feature type="chain" id="PRO_5018035991" description="NTF2-like domain-containing protein" evidence="1">
    <location>
        <begin position="21"/>
        <end position="207"/>
    </location>
</feature>
<dbReference type="Pfam" id="PF26534">
    <property type="entry name" value="NTF2_7"/>
    <property type="match status" value="1"/>
</dbReference>
<gene>
    <name evidence="3" type="ORF">D0865_09021</name>
</gene>
<feature type="domain" description="NTF2-like" evidence="2">
    <location>
        <begin position="22"/>
        <end position="195"/>
    </location>
</feature>
<dbReference type="Proteomes" id="UP000270230">
    <property type="component" value="Unassembled WGS sequence"/>
</dbReference>
<organism evidence="3 4">
    <name type="scientific">Hortaea werneckii</name>
    <name type="common">Black yeast</name>
    <name type="synonym">Cladosporium werneckii</name>
    <dbReference type="NCBI Taxonomy" id="91943"/>
    <lineage>
        <taxon>Eukaryota</taxon>
        <taxon>Fungi</taxon>
        <taxon>Dikarya</taxon>
        <taxon>Ascomycota</taxon>
        <taxon>Pezizomycotina</taxon>
        <taxon>Dothideomycetes</taxon>
        <taxon>Dothideomycetidae</taxon>
        <taxon>Mycosphaerellales</taxon>
        <taxon>Teratosphaeriaceae</taxon>
        <taxon>Hortaea</taxon>
    </lineage>
</organism>
<dbReference type="AlphaFoldDB" id="A0A3M7C4B3"/>
<protein>
    <recommendedName>
        <fullName evidence="2">NTF2-like domain-containing protein</fullName>
    </recommendedName>
</protein>
<dbReference type="EMBL" id="QWIN01000794">
    <property type="protein sequence ID" value="RMY46865.1"/>
    <property type="molecule type" value="Genomic_DNA"/>
</dbReference>